<accession>Q0C6F5</accession>
<dbReference type="AlphaFoldDB" id="Q0C6F5"/>
<dbReference type="Proteomes" id="UP000002534">
    <property type="component" value="Chromosome"/>
</dbReference>
<keyword evidence="2" id="KW-1185">Reference proteome</keyword>
<dbReference type="EMBL" id="CP000142">
    <property type="protein sequence ID" value="ABI81983.1"/>
    <property type="molecule type" value="Genomic_DNA"/>
</dbReference>
<dbReference type="HOGENOM" id="CLU_3155989_0_0_7"/>
<protein>
    <submittedName>
        <fullName evidence="1">Uncharacterized protein</fullName>
    </submittedName>
</protein>
<evidence type="ECO:0000313" key="2">
    <source>
        <dbReference type="Proteomes" id="UP000002534"/>
    </source>
</evidence>
<reference evidence="1 2" key="2">
    <citation type="journal article" date="2012" name="BMC Genomics">
        <title>The genome of Pelobacter carbinolicus reveals surprising metabolic capabilities and physiological features.</title>
        <authorList>
            <person name="Aklujkar M."/>
            <person name="Haveman S.A."/>
            <person name="Didonato R.Jr."/>
            <person name="Chertkov O."/>
            <person name="Han C.S."/>
            <person name="Land M.L."/>
            <person name="Brown P."/>
            <person name="Lovley D.R."/>
        </authorList>
    </citation>
    <scope>NUCLEOTIDE SEQUENCE [LARGE SCALE GENOMIC DNA]</scope>
    <source>
        <strain evidence="2">DSM 2380 / NBRC 103641 / GraBd1</strain>
    </source>
</reference>
<dbReference type="STRING" id="338963.Pcar_3368"/>
<organism evidence="1 2">
    <name type="scientific">Syntrophotalea carbinolica (strain DSM 2380 / NBRC 103641 / GraBd1)</name>
    <name type="common">Pelobacter carbinolicus</name>
    <dbReference type="NCBI Taxonomy" id="338963"/>
    <lineage>
        <taxon>Bacteria</taxon>
        <taxon>Pseudomonadati</taxon>
        <taxon>Thermodesulfobacteriota</taxon>
        <taxon>Desulfuromonadia</taxon>
        <taxon>Desulfuromonadales</taxon>
        <taxon>Syntrophotaleaceae</taxon>
        <taxon>Syntrophotalea</taxon>
    </lineage>
</organism>
<sequence>MARKKLTTDRDIPVPMHGLRARGWTLRDFMFPCLLGEGTTQCVPSLFL</sequence>
<name>Q0C6F5_SYNC1</name>
<evidence type="ECO:0000313" key="1">
    <source>
        <dbReference type="EMBL" id="ABI81983.1"/>
    </source>
</evidence>
<proteinExistence type="predicted"/>
<reference evidence="2" key="1">
    <citation type="submission" date="2005-10" db="EMBL/GenBank/DDBJ databases">
        <title>Complete sequence of Pelobacter carbinolicus DSM 2380.</title>
        <authorList>
            <person name="Copeland A."/>
            <person name="Lucas S."/>
            <person name="Lapidus A."/>
            <person name="Barry K."/>
            <person name="Detter J.C."/>
            <person name="Glavina T."/>
            <person name="Hammon N."/>
            <person name="Israni S."/>
            <person name="Pitluck S."/>
            <person name="Chertkov O."/>
            <person name="Schmutz J."/>
            <person name="Larimer F."/>
            <person name="Land M."/>
            <person name="Kyrpides N."/>
            <person name="Ivanova N."/>
            <person name="Richardson P."/>
        </authorList>
    </citation>
    <scope>NUCLEOTIDE SEQUENCE [LARGE SCALE GENOMIC DNA]</scope>
    <source>
        <strain evidence="2">DSM 2380 / NBRC 103641 / GraBd1</strain>
    </source>
</reference>
<dbReference type="KEGG" id="pca:Pcar_3368"/>
<gene>
    <name evidence="1" type="ordered locus">Pcar_3368</name>
</gene>